<keyword evidence="5" id="KW-0282">Flagellum</keyword>
<evidence type="ECO:0000313" key="4">
    <source>
        <dbReference type="EMBL" id="KTR26552.1"/>
    </source>
</evidence>
<dbReference type="AlphaFoldDB" id="A0A0V8GKB2"/>
<organism evidence="3 6">
    <name type="scientific">Exiguobacterium indicum</name>
    <dbReference type="NCBI Taxonomy" id="296995"/>
    <lineage>
        <taxon>Bacteria</taxon>
        <taxon>Bacillati</taxon>
        <taxon>Bacillota</taxon>
        <taxon>Bacilli</taxon>
        <taxon>Bacillales</taxon>
        <taxon>Bacillales Family XII. Incertae Sedis</taxon>
        <taxon>Exiguobacterium</taxon>
    </lineage>
</organism>
<dbReference type="Proteomes" id="UP000053797">
    <property type="component" value="Unassembled WGS sequence"/>
</dbReference>
<evidence type="ECO:0000259" key="1">
    <source>
        <dbReference type="Pfam" id="PF07238"/>
    </source>
</evidence>
<dbReference type="Pfam" id="PF07238">
    <property type="entry name" value="PilZ"/>
    <property type="match status" value="1"/>
</dbReference>
<reference evidence="5 8" key="3">
    <citation type="submission" date="2023-12" db="EMBL/GenBank/DDBJ databases">
        <authorList>
            <person name="Easwaran N."/>
            <person name="Lazarus H.P.S."/>
        </authorList>
    </citation>
    <scope>NUCLEOTIDE SEQUENCE [LARGE SCALE GENOMIC DNA]</scope>
    <source>
        <strain evidence="5 8">VIT-2023</strain>
    </source>
</reference>
<dbReference type="InterPro" id="IPR009926">
    <property type="entry name" value="T3SS_YcgR_PilZN"/>
</dbReference>
<feature type="domain" description="Type III secretion system flagellar brake protein YcgR PilZN" evidence="2">
    <location>
        <begin position="8"/>
        <end position="79"/>
    </location>
</feature>
<comment type="caution">
    <text evidence="3">The sequence shown here is derived from an EMBL/GenBank/DDBJ whole genome shotgun (WGS) entry which is preliminary data.</text>
</comment>
<protein>
    <submittedName>
        <fullName evidence="5">Flagellar brake protein</fullName>
    </submittedName>
    <submittedName>
        <fullName evidence="3">Pilus assembly protein PilZ</fullName>
    </submittedName>
</protein>
<reference evidence="3 6" key="1">
    <citation type="journal article" date="2015" name="Int. J. Syst. Evol. Microbiol.">
        <title>Exiguobacterium enclense sp. nov., isolated from sediment.</title>
        <authorList>
            <person name="Dastager S.G."/>
            <person name="Mawlankar R."/>
            <person name="Sonalkar V.V."/>
            <person name="Thorat M.N."/>
            <person name="Mual P."/>
            <person name="Verma A."/>
            <person name="Krishnamurthi S."/>
            <person name="Tang S.K."/>
            <person name="Li W.J."/>
        </authorList>
    </citation>
    <scope>NUCLEOTIDE SEQUENCE [LARGE SCALE GENOMIC DNA]</scope>
    <source>
        <strain evidence="3 6">NIO-1109</strain>
    </source>
</reference>
<keyword evidence="5" id="KW-0966">Cell projection</keyword>
<evidence type="ECO:0000313" key="5">
    <source>
        <dbReference type="EMBL" id="MEI4461280.1"/>
    </source>
</evidence>
<dbReference type="RefSeq" id="WP_035396812.1">
    <property type="nucleotide sequence ID" value="NZ_FMYN01000001.1"/>
</dbReference>
<dbReference type="InterPro" id="IPR009875">
    <property type="entry name" value="PilZ_domain"/>
</dbReference>
<dbReference type="Proteomes" id="UP001387110">
    <property type="component" value="Unassembled WGS sequence"/>
</dbReference>
<dbReference type="EMBL" id="LNQL01000001">
    <property type="protein sequence ID" value="KSU50706.1"/>
    <property type="molecule type" value="Genomic_DNA"/>
</dbReference>
<dbReference type="Gene3D" id="2.40.10.220">
    <property type="entry name" value="predicted glycosyltransferase like domains"/>
    <property type="match status" value="1"/>
</dbReference>
<accession>A0A0V8GKB2</accession>
<dbReference type="EMBL" id="LDQV01000023">
    <property type="protein sequence ID" value="KTR26552.1"/>
    <property type="molecule type" value="Genomic_DNA"/>
</dbReference>
<dbReference type="SUPFAM" id="SSF141371">
    <property type="entry name" value="PilZ domain-like"/>
    <property type="match status" value="1"/>
</dbReference>
<keyword evidence="5" id="KW-0969">Cilium</keyword>
<evidence type="ECO:0000313" key="3">
    <source>
        <dbReference type="EMBL" id="KSU50706.1"/>
    </source>
</evidence>
<dbReference type="EMBL" id="JBAWKY010000001">
    <property type="protein sequence ID" value="MEI4461280.1"/>
    <property type="molecule type" value="Genomic_DNA"/>
</dbReference>
<evidence type="ECO:0000313" key="8">
    <source>
        <dbReference type="Proteomes" id="UP001387110"/>
    </source>
</evidence>
<dbReference type="Pfam" id="PF12945">
    <property type="entry name" value="PilZNR"/>
    <property type="match status" value="1"/>
</dbReference>
<dbReference type="GO" id="GO:0035438">
    <property type="term" value="F:cyclic-di-GMP binding"/>
    <property type="evidence" value="ECO:0007669"/>
    <property type="project" value="InterPro"/>
</dbReference>
<reference evidence="4 7" key="2">
    <citation type="journal article" date="2016" name="Front. Microbiol.">
        <title>Genomic Resource of Rice Seed Associated Bacteria.</title>
        <authorList>
            <person name="Midha S."/>
            <person name="Bansal K."/>
            <person name="Sharma S."/>
            <person name="Kumar N."/>
            <person name="Patil P.P."/>
            <person name="Chaudhry V."/>
            <person name="Patil P.B."/>
        </authorList>
    </citation>
    <scope>NUCLEOTIDE SEQUENCE [LARGE SCALE GENOMIC DNA]</scope>
    <source>
        <strain evidence="4 7">RSA11</strain>
    </source>
</reference>
<evidence type="ECO:0000313" key="7">
    <source>
        <dbReference type="Proteomes" id="UP000072605"/>
    </source>
</evidence>
<sequence length="218" mass="25288">MMEIGDLVMLSNSEDRQGRSKVTAVTNRLIWIEAPSEVATLKTFILSEKEEVSFYFFKEKGKLFGFDTVVVERQNDPLRGQRYALKRPKDDQIERIQRRQFVRVPQILDVAVHPHKAHFEPFTTVTLDLSAGGMMILSDQLPIAKDEEVEMTFILPTGDGVSSTLDVVAELVRIDRREERYELAFQFTMIPDRSRELVLRHCYQMQMKSSRRGMNPFT</sequence>
<gene>
    <name evidence="3" type="ORF">AS033_04805</name>
    <name evidence="4" type="ORF">RSA11_09955</name>
    <name evidence="5" type="ORF">SZL87_02450</name>
</gene>
<evidence type="ECO:0000259" key="2">
    <source>
        <dbReference type="Pfam" id="PF12945"/>
    </source>
</evidence>
<keyword evidence="8" id="KW-1185">Reference proteome</keyword>
<dbReference type="Proteomes" id="UP000072605">
    <property type="component" value="Unassembled WGS sequence"/>
</dbReference>
<name>A0A0V8GKB2_9BACL</name>
<feature type="domain" description="PilZ" evidence="1">
    <location>
        <begin position="97"/>
        <end position="204"/>
    </location>
</feature>
<proteinExistence type="predicted"/>
<evidence type="ECO:0000313" key="6">
    <source>
        <dbReference type="Proteomes" id="UP000053797"/>
    </source>
</evidence>